<reference evidence="1 2" key="1">
    <citation type="submission" date="2024-09" db="EMBL/GenBank/DDBJ databases">
        <title>Chromosome-scale assembly of Riccia fluitans.</title>
        <authorList>
            <person name="Paukszto L."/>
            <person name="Sawicki J."/>
            <person name="Karawczyk K."/>
            <person name="Piernik-Szablinska J."/>
            <person name="Szczecinska M."/>
            <person name="Mazdziarz M."/>
        </authorList>
    </citation>
    <scope>NUCLEOTIDE SEQUENCE [LARGE SCALE GENOMIC DNA]</scope>
    <source>
        <strain evidence="1">Rf_01</strain>
        <tissue evidence="1">Aerial parts of the thallus</tissue>
    </source>
</reference>
<evidence type="ECO:0000313" key="1">
    <source>
        <dbReference type="EMBL" id="KAL2642667.1"/>
    </source>
</evidence>
<keyword evidence="2" id="KW-1185">Reference proteome</keyword>
<dbReference type="Proteomes" id="UP001605036">
    <property type="component" value="Unassembled WGS sequence"/>
</dbReference>
<comment type="caution">
    <text evidence="1">The sequence shown here is derived from an EMBL/GenBank/DDBJ whole genome shotgun (WGS) entry which is preliminary data.</text>
</comment>
<gene>
    <name evidence="1" type="ORF">R1flu_010254</name>
</gene>
<protein>
    <submittedName>
        <fullName evidence="1">Uncharacterized protein</fullName>
    </submittedName>
</protein>
<proteinExistence type="predicted"/>
<evidence type="ECO:0000313" key="2">
    <source>
        <dbReference type="Proteomes" id="UP001605036"/>
    </source>
</evidence>
<dbReference type="AlphaFoldDB" id="A0ABD1Z7H9"/>
<sequence>MAIVRLTCRVNTAQGVDRAVQKQLIMSASASRPSSHSFATFPKLVVFGICSRTERRLCTLRKRFGLFELSCLSSDVVYRVHWFSGVWVERAVPLFLAGLKGVEYIAFAWRGSCPYGRFVGDKRMKLVAPSLVSTVRGQFYVTVDGAAVHAALNPFSIASSTAEISTDRGTCYFVCEDMGLYGMAASSQHVILVTIMVPLHDLHQRCIIGGEIE</sequence>
<dbReference type="EMBL" id="JBHFFA010000002">
    <property type="protein sequence ID" value="KAL2642667.1"/>
    <property type="molecule type" value="Genomic_DNA"/>
</dbReference>
<accession>A0ABD1Z7H9</accession>
<name>A0ABD1Z7H9_9MARC</name>
<organism evidence="1 2">
    <name type="scientific">Riccia fluitans</name>
    <dbReference type="NCBI Taxonomy" id="41844"/>
    <lineage>
        <taxon>Eukaryota</taxon>
        <taxon>Viridiplantae</taxon>
        <taxon>Streptophyta</taxon>
        <taxon>Embryophyta</taxon>
        <taxon>Marchantiophyta</taxon>
        <taxon>Marchantiopsida</taxon>
        <taxon>Marchantiidae</taxon>
        <taxon>Marchantiales</taxon>
        <taxon>Ricciaceae</taxon>
        <taxon>Riccia</taxon>
    </lineage>
</organism>